<name>A0A3T1CWT0_9VIRU</name>
<dbReference type="Proteomes" id="UP001161669">
    <property type="component" value="Segment"/>
</dbReference>
<evidence type="ECO:0000313" key="2">
    <source>
        <dbReference type="Proteomes" id="UP001161669"/>
    </source>
</evidence>
<sequence>MGIYWDDFVFYGFRVPMELVLPAGKTVNDYRGYALGDAVTARLCEMADADPALAAAFASEHRPRKILVEYNGGARFVYEQSRVERSAEHGGREVAVRPVPSDAQRANALAIATSMLPSDKVEQAIGVWAIRTEWVSHDPGDPYSSITSIKRLSP</sequence>
<evidence type="ECO:0000313" key="1">
    <source>
        <dbReference type="EMBL" id="BBI30292.1"/>
    </source>
</evidence>
<reference evidence="2" key="1">
    <citation type="journal article" date="2019" name="J. Virol.">
        <title>Medusavirus, a novel large DNA virus discovered from hot spring water.</title>
        <authorList>
            <person name="Yoshikawa G."/>
            <person name="Blanc-Mathieu R."/>
            <person name="Song C."/>
            <person name="Kayama Y."/>
            <person name="Mochizuki T."/>
            <person name="Murata K."/>
            <person name="Ogata H."/>
            <person name="Takemura M."/>
        </authorList>
    </citation>
    <scope>NUCLEOTIDE SEQUENCE [LARGE SCALE GENOMIC DNA]</scope>
</reference>
<protein>
    <submittedName>
        <fullName evidence="1">Uncharacterized protein</fullName>
    </submittedName>
</protein>
<dbReference type="KEGG" id="vg:80540644"/>
<keyword evidence="2" id="KW-1185">Reference proteome</keyword>
<proteinExistence type="predicted"/>
<organism evidence="1 2">
    <name type="scientific">Acanthamoeba castellanii medusavirus J1</name>
    <dbReference type="NCBI Taxonomy" id="3114988"/>
    <lineage>
        <taxon>Viruses</taxon>
        <taxon>Varidnaviria</taxon>
        <taxon>Bamfordvirae</taxon>
        <taxon>Nucleocytoviricota</taxon>
        <taxon>Megaviricetes</taxon>
        <taxon>Mamonoviridae</taxon>
        <taxon>Medusavirus</taxon>
        <taxon>Medusavirus medusae</taxon>
    </lineage>
</organism>
<dbReference type="EMBL" id="AP018495">
    <property type="protein sequence ID" value="BBI30292.1"/>
    <property type="molecule type" value="Genomic_DNA"/>
</dbReference>
<accession>A0A3T1CWT0</accession>